<gene>
    <name evidence="1" type="ORF">D0962_24975</name>
</gene>
<evidence type="ECO:0000313" key="2">
    <source>
        <dbReference type="Proteomes" id="UP000473574"/>
    </source>
</evidence>
<sequence>MNDDWPFDQAKNVAAITTRQVLDEHHSILRVVHYSDDHSWAFTCGTTDDPKDGKVVGMGCIVDIDPTLKEIADLPPGWGAWRETVGGSWTRYSSLEL</sequence>
<comment type="caution">
    <text evidence="1">The sequence shown here is derived from an EMBL/GenBank/DDBJ whole genome shotgun (WGS) entry which is preliminary data.</text>
</comment>
<evidence type="ECO:0000313" key="1">
    <source>
        <dbReference type="EMBL" id="NEZ65976.1"/>
    </source>
</evidence>
<dbReference type="EMBL" id="QZCE01000002">
    <property type="protein sequence ID" value="NEZ65976.1"/>
    <property type="molecule type" value="Genomic_DNA"/>
</dbReference>
<dbReference type="Proteomes" id="UP000473574">
    <property type="component" value="Unassembled WGS sequence"/>
</dbReference>
<name>A0A6M0SCC8_9CYAN</name>
<dbReference type="AlphaFoldDB" id="A0A6M0SCC8"/>
<proteinExistence type="predicted"/>
<reference evidence="1 2" key="1">
    <citation type="journal article" date="2020" name="Microb. Ecol.">
        <title>Ecogenomics of the Marine Benthic Filamentous Cyanobacterium Adonisia.</title>
        <authorList>
            <person name="Walter J.M."/>
            <person name="Coutinho F.H."/>
            <person name="Leomil L."/>
            <person name="Hargreaves P.I."/>
            <person name="Campeao M.E."/>
            <person name="Vieira V.V."/>
            <person name="Silva B.S."/>
            <person name="Fistarol G.O."/>
            <person name="Salomon P.S."/>
            <person name="Sawabe T."/>
            <person name="Mino S."/>
            <person name="Hosokawa M."/>
            <person name="Miyashita H."/>
            <person name="Maruyama F."/>
            <person name="van Verk M.C."/>
            <person name="Dutilh B.E."/>
            <person name="Thompson C.C."/>
            <person name="Thompson F.L."/>
        </authorList>
    </citation>
    <scope>NUCLEOTIDE SEQUENCE [LARGE SCALE GENOMIC DNA]</scope>
    <source>
        <strain evidence="1 2">CCMR0082</strain>
    </source>
</reference>
<organism evidence="1 2">
    <name type="scientific">Adonisia turfae CCMR0082</name>
    <dbReference type="NCBI Taxonomy" id="2304604"/>
    <lineage>
        <taxon>Bacteria</taxon>
        <taxon>Bacillati</taxon>
        <taxon>Cyanobacteriota</taxon>
        <taxon>Adonisia</taxon>
        <taxon>Adonisia turfae</taxon>
    </lineage>
</organism>
<protein>
    <submittedName>
        <fullName evidence="1">Uncharacterized protein</fullName>
    </submittedName>
</protein>
<accession>A0A6M0SCC8</accession>
<dbReference type="RefSeq" id="WP_163667711.1">
    <property type="nucleotide sequence ID" value="NZ_QZCE01000002.1"/>
</dbReference>